<dbReference type="GO" id="GO:0003964">
    <property type="term" value="F:RNA-directed DNA polymerase activity"/>
    <property type="evidence" value="ECO:0007669"/>
    <property type="project" value="UniProtKB-KW"/>
</dbReference>
<keyword evidence="5" id="KW-0645">Protease</keyword>
<dbReference type="Proteomes" id="UP000472272">
    <property type="component" value="Chromosome 6"/>
</dbReference>
<accession>A0A670IGE0</accession>
<keyword evidence="11" id="KW-0255">Endonuclease</keyword>
<dbReference type="InterPro" id="IPR041588">
    <property type="entry name" value="Integrase_H2C2"/>
</dbReference>
<evidence type="ECO:0000256" key="7">
    <source>
        <dbReference type="ARBA" id="ARBA00022695"/>
    </source>
</evidence>
<protein>
    <recommendedName>
        <fullName evidence="19">Gypsy retrotransposon integrase-like protein 1</fullName>
        <ecNumber evidence="4">2.7.7.49</ecNumber>
        <ecNumber evidence="3">3.1.26.4</ecNumber>
    </recommendedName>
</protein>
<dbReference type="FunFam" id="3.30.420.10:FF:000032">
    <property type="entry name" value="Retrovirus-related Pol polyprotein from transposon 297-like Protein"/>
    <property type="match status" value="1"/>
</dbReference>
<evidence type="ECO:0000259" key="22">
    <source>
        <dbReference type="PROSITE" id="PS50878"/>
    </source>
</evidence>
<dbReference type="InterPro" id="IPR000477">
    <property type="entry name" value="RT_dom"/>
</dbReference>
<reference evidence="24 25" key="1">
    <citation type="journal article" date="2019" name="Proc. Natl. Acad. Sci. U.S.A.">
        <title>Regulatory changes in pterin and carotenoid genes underlie balanced color polymorphisms in the wall lizard.</title>
        <authorList>
            <person name="Andrade P."/>
            <person name="Pinho C."/>
            <person name="Perez I de Lanuza G."/>
            <person name="Afonso S."/>
            <person name="Brejcha J."/>
            <person name="Rubin C.J."/>
            <person name="Wallerman O."/>
            <person name="Pereira P."/>
            <person name="Sabatino S.J."/>
            <person name="Bellati A."/>
            <person name="Pellitteri-Rosa D."/>
            <person name="Bosakova Z."/>
            <person name="Bunikis I."/>
            <person name="Carretero M.A."/>
            <person name="Feiner N."/>
            <person name="Marsik P."/>
            <person name="Pauperio F."/>
            <person name="Salvi D."/>
            <person name="Soler L."/>
            <person name="While G.M."/>
            <person name="Uller T."/>
            <person name="Font E."/>
            <person name="Andersson L."/>
            <person name="Carneiro M."/>
        </authorList>
    </citation>
    <scope>NUCLEOTIDE SEQUENCE</scope>
</reference>
<dbReference type="GO" id="GO:0004523">
    <property type="term" value="F:RNA-DNA hybrid ribonuclease activity"/>
    <property type="evidence" value="ECO:0007669"/>
    <property type="project" value="UniProtKB-EC"/>
</dbReference>
<sequence>MLSLPTARSLCQSLPTKKGMARDGGSCWGKRGGRQGASKSQRLAATVGAQQPGQRAVKVPTPEPPRPALVIEVLLELPNGHPLKIKALLDSGSSCNFMSKEFAAEHQIQTIPLSNPLQVTTIDGRELLGGEVSQQTVPMITKVARHTERIAFNVATLGGAPIILGMSWLALHDPLVGWHQRVVSFGSVHCIEHCKEGKAPEGARATLAGTEVTDKGKVPLQYADLGNVFSEREADKLPPHRPFDCQINLLPGAQLPVGKLYAMSDREMQELREFIDKNLKRGFIRESRAVGGSPVFFVDKKNADKPRLVVDYRALNAVSEPLAFPMPRIDDILTRVRKGKIFTKLDLRGAYNLIRIRKGDEWKTTMFTPLGAFEYLVMPFGLQAGSACFQLFMNHVLGPLLYKNCVAFLDDVLVYSENEEQHVRDVREVLGKLQANQLWVKLEKCQFHTKEVEFLGYRLSDKGLAMDPGKVQAVLEWKTPKTKKDVQRFLGFGNFYRKFIKNFAHLTAPITDCLSSKKKFVWTAEAERAFEELKRAFASEEQLLHVDLQKPMRVETDASDRAVGAVLLQPGKSKSEWRPCAFFSQKLNKSERNYTVYDRELLAIHEAFRRWRHLLIGAQRKVQVCTDHKNLEYWRTARVLNQRQVRWAQEFSKFHFEIGYVPGPENVRAEALSRKPEYLEGEGAPEERHIIPEDRWVCGAALVGQRELVEETENDQYAQDKLRGLRGEGENPGGFEERNGALYYKGALYIPEGELRGRVLKQLHDSPTAGHFGQHKTMWLVTREFWWPKVREDVREYVRGCDQCQRAKGERRAPAGLLEPLPTPERPWEAVSIDFMTDLPRSKGKTAIMVVVDLLTKMCHFVACSHAVTAEETAKLFVEHIFRLHGAPLRVVSDRGKQFTSRFWRKLMSLLHVEVNFSTARHPETNGQAERANGILQQYLRCYVNDRENDWVERLALAEFAYNNAENVSTGMSPFLANYGCHPRAFPGGEGERWSVPAAEHFVEEMEAIHCQLQLNLEKAKEEYKRQADKNRREGETIRVGDQVWLSTQGLPFKGGCKKLRPKRLGPFEVIQQVNPVAFKLRLPNHMKLHPVFHRSLLSPYRGGREGESTRGPALEERERSSHVAEIIDSRWKGNQVEYLVAWEGEPESENTWVMAEDVNDEVLIETFHQRFPRKPQSVARFRREYFGTTDEEEELEGFTESELEEGIDSDEEEYLETRNSNRWREVFETSEDEGGSFRGFASSPPIEEGTGGGEGGPGGEVDVRELPSEGQEVEGLTEVERDLAAEEGTSRGREGAPRESESEGWLRDTSSENSGEVSGPPIGTPTPRRKLSRRESRRRVSVKELLCWKRFRKRPLSDSASD</sequence>
<dbReference type="Pfam" id="PF00078">
    <property type="entry name" value="RVT_1"/>
    <property type="match status" value="1"/>
</dbReference>
<dbReference type="Gene3D" id="2.40.50.40">
    <property type="match status" value="1"/>
</dbReference>
<evidence type="ECO:0000259" key="21">
    <source>
        <dbReference type="PROSITE" id="PS50013"/>
    </source>
</evidence>
<dbReference type="GO" id="GO:0003677">
    <property type="term" value="F:DNA binding"/>
    <property type="evidence" value="ECO:0007669"/>
    <property type="project" value="UniProtKB-KW"/>
</dbReference>
<dbReference type="InterPro" id="IPR056924">
    <property type="entry name" value="SH3_Tf2-1"/>
</dbReference>
<feature type="compositionally biased region" description="Basic and acidic residues" evidence="20">
    <location>
        <begin position="1279"/>
        <end position="1311"/>
    </location>
</feature>
<feature type="region of interest" description="Disordered" evidence="20">
    <location>
        <begin position="1229"/>
        <end position="1341"/>
    </location>
</feature>
<keyword evidence="13" id="KW-0460">Magnesium</keyword>
<evidence type="ECO:0000256" key="3">
    <source>
        <dbReference type="ARBA" id="ARBA00012180"/>
    </source>
</evidence>
<evidence type="ECO:0000256" key="16">
    <source>
        <dbReference type="ARBA" id="ARBA00022932"/>
    </source>
</evidence>
<feature type="compositionally biased region" description="Polar residues" evidence="20">
    <location>
        <begin position="37"/>
        <end position="53"/>
    </location>
</feature>
<dbReference type="PANTHER" id="PTHR37984:SF5">
    <property type="entry name" value="PROTEIN NYNRIN-LIKE"/>
    <property type="match status" value="1"/>
</dbReference>
<dbReference type="Gene3D" id="3.30.70.270">
    <property type="match status" value="2"/>
</dbReference>
<evidence type="ECO:0000256" key="11">
    <source>
        <dbReference type="ARBA" id="ARBA00022759"/>
    </source>
</evidence>
<dbReference type="Pfam" id="PF17921">
    <property type="entry name" value="Integrase_H2C2"/>
    <property type="match status" value="1"/>
</dbReference>
<reference evidence="24" key="3">
    <citation type="submission" date="2025-09" db="UniProtKB">
        <authorList>
            <consortium name="Ensembl"/>
        </authorList>
    </citation>
    <scope>IDENTIFICATION</scope>
</reference>
<evidence type="ECO:0000256" key="13">
    <source>
        <dbReference type="ARBA" id="ARBA00022842"/>
    </source>
</evidence>
<evidence type="ECO:0000256" key="12">
    <source>
        <dbReference type="ARBA" id="ARBA00022801"/>
    </source>
</evidence>
<feature type="region of interest" description="Disordered" evidence="20">
    <location>
        <begin position="1100"/>
        <end position="1120"/>
    </location>
</feature>
<feature type="compositionally biased region" description="Basic and acidic residues" evidence="20">
    <location>
        <begin position="1103"/>
        <end position="1120"/>
    </location>
</feature>
<keyword evidence="10" id="KW-0064">Aspartyl protease</keyword>
<dbReference type="Gene3D" id="1.10.340.70">
    <property type="match status" value="1"/>
</dbReference>
<feature type="domain" description="Chromo" evidence="21">
    <location>
        <begin position="1122"/>
        <end position="1180"/>
    </location>
</feature>
<keyword evidence="12" id="KW-0378">Hydrolase</keyword>
<dbReference type="Pfam" id="PF00665">
    <property type="entry name" value="rve"/>
    <property type="match status" value="1"/>
</dbReference>
<evidence type="ECO:0000313" key="25">
    <source>
        <dbReference type="Proteomes" id="UP000472272"/>
    </source>
</evidence>
<dbReference type="EC" id="2.7.7.49" evidence="4"/>
<dbReference type="SUPFAM" id="SSF54160">
    <property type="entry name" value="Chromo domain-like"/>
    <property type="match status" value="1"/>
</dbReference>
<feature type="compositionally biased region" description="Gly residues" evidence="20">
    <location>
        <begin position="1250"/>
        <end position="1260"/>
    </location>
</feature>
<evidence type="ECO:0000259" key="23">
    <source>
        <dbReference type="PROSITE" id="PS50994"/>
    </source>
</evidence>
<dbReference type="GO" id="GO:0003887">
    <property type="term" value="F:DNA-directed DNA polymerase activity"/>
    <property type="evidence" value="ECO:0007669"/>
    <property type="project" value="UniProtKB-KW"/>
</dbReference>
<evidence type="ECO:0000256" key="6">
    <source>
        <dbReference type="ARBA" id="ARBA00022679"/>
    </source>
</evidence>
<dbReference type="Pfam" id="PF24626">
    <property type="entry name" value="SH3_Tf2-1"/>
    <property type="match status" value="1"/>
</dbReference>
<dbReference type="InterPro" id="IPR043128">
    <property type="entry name" value="Rev_trsase/Diguanyl_cyclase"/>
</dbReference>
<dbReference type="CDD" id="cd09274">
    <property type="entry name" value="RNase_HI_RT_Ty3"/>
    <property type="match status" value="1"/>
</dbReference>
<dbReference type="GO" id="GO:0006310">
    <property type="term" value="P:DNA recombination"/>
    <property type="evidence" value="ECO:0007669"/>
    <property type="project" value="UniProtKB-KW"/>
</dbReference>
<proteinExistence type="inferred from homology"/>
<keyword evidence="15" id="KW-0695">RNA-directed DNA polymerase</keyword>
<keyword evidence="9" id="KW-0479">Metal-binding</keyword>
<evidence type="ECO:0000256" key="15">
    <source>
        <dbReference type="ARBA" id="ARBA00022918"/>
    </source>
</evidence>
<dbReference type="Gene3D" id="3.30.420.10">
    <property type="entry name" value="Ribonuclease H-like superfamily/Ribonuclease H"/>
    <property type="match status" value="1"/>
</dbReference>
<evidence type="ECO:0000256" key="9">
    <source>
        <dbReference type="ARBA" id="ARBA00022723"/>
    </source>
</evidence>
<evidence type="ECO:0000256" key="18">
    <source>
        <dbReference type="ARBA" id="ARBA00023172"/>
    </source>
</evidence>
<dbReference type="CDD" id="cd01647">
    <property type="entry name" value="RT_LTR"/>
    <property type="match status" value="1"/>
</dbReference>
<keyword evidence="14" id="KW-0229">DNA integration</keyword>
<dbReference type="FunFam" id="3.30.70.270:FF:000020">
    <property type="entry name" value="Transposon Tf2-6 polyprotein-like Protein"/>
    <property type="match status" value="1"/>
</dbReference>
<dbReference type="Gene3D" id="2.40.70.10">
    <property type="entry name" value="Acid Proteases"/>
    <property type="match status" value="1"/>
</dbReference>
<evidence type="ECO:0000256" key="1">
    <source>
        <dbReference type="ARBA" id="ARBA00004123"/>
    </source>
</evidence>
<dbReference type="PANTHER" id="PTHR37984">
    <property type="entry name" value="PROTEIN CBG26694"/>
    <property type="match status" value="1"/>
</dbReference>
<dbReference type="PROSITE" id="PS50013">
    <property type="entry name" value="CHROMO_2"/>
    <property type="match status" value="1"/>
</dbReference>
<dbReference type="InterPro" id="IPR041373">
    <property type="entry name" value="RT_RNaseH"/>
</dbReference>
<evidence type="ECO:0000256" key="4">
    <source>
        <dbReference type="ARBA" id="ARBA00012493"/>
    </source>
</evidence>
<dbReference type="CDD" id="cd00303">
    <property type="entry name" value="retropepsin_like"/>
    <property type="match status" value="1"/>
</dbReference>
<dbReference type="SUPFAM" id="SSF53098">
    <property type="entry name" value="Ribonuclease H-like"/>
    <property type="match status" value="1"/>
</dbReference>
<dbReference type="GO" id="GO:0005634">
    <property type="term" value="C:nucleus"/>
    <property type="evidence" value="ECO:0007669"/>
    <property type="project" value="UniProtKB-SubCell"/>
</dbReference>
<feature type="compositionally biased region" description="Basic residues" evidence="20">
    <location>
        <begin position="1328"/>
        <end position="1341"/>
    </location>
</feature>
<evidence type="ECO:0000256" key="10">
    <source>
        <dbReference type="ARBA" id="ARBA00022750"/>
    </source>
</evidence>
<dbReference type="PROSITE" id="PS50878">
    <property type="entry name" value="RT_POL"/>
    <property type="match status" value="1"/>
</dbReference>
<keyword evidence="16" id="KW-0239">DNA-directed DNA polymerase</keyword>
<evidence type="ECO:0000256" key="14">
    <source>
        <dbReference type="ARBA" id="ARBA00022908"/>
    </source>
</evidence>
<dbReference type="FunFam" id="1.10.340.70:FF:000001">
    <property type="entry name" value="Retrovirus-related Pol polyprotein from transposon gypsy-like Protein"/>
    <property type="match status" value="1"/>
</dbReference>
<evidence type="ECO:0000256" key="2">
    <source>
        <dbReference type="ARBA" id="ARBA00010879"/>
    </source>
</evidence>
<dbReference type="Pfam" id="PF17917">
    <property type="entry name" value="RT_RNaseH"/>
    <property type="match status" value="1"/>
</dbReference>
<dbReference type="Pfam" id="PF00385">
    <property type="entry name" value="Chromo"/>
    <property type="match status" value="1"/>
</dbReference>
<dbReference type="GO" id="GO:0006508">
    <property type="term" value="P:proteolysis"/>
    <property type="evidence" value="ECO:0007669"/>
    <property type="project" value="UniProtKB-KW"/>
</dbReference>
<dbReference type="SUPFAM" id="SSF50630">
    <property type="entry name" value="Acid proteases"/>
    <property type="match status" value="1"/>
</dbReference>
<dbReference type="InterPro" id="IPR000953">
    <property type="entry name" value="Chromo/chromo_shadow_dom"/>
</dbReference>
<dbReference type="EC" id="3.1.26.4" evidence="3"/>
<dbReference type="InterPro" id="IPR001584">
    <property type="entry name" value="Integrase_cat-core"/>
</dbReference>
<reference evidence="24" key="2">
    <citation type="submission" date="2025-08" db="UniProtKB">
        <authorList>
            <consortium name="Ensembl"/>
        </authorList>
    </citation>
    <scope>IDENTIFICATION</scope>
</reference>
<keyword evidence="17" id="KW-0238">DNA-binding</keyword>
<feature type="domain" description="Reverse transcriptase" evidence="22">
    <location>
        <begin position="279"/>
        <end position="459"/>
    </location>
</feature>
<dbReference type="InterPro" id="IPR036397">
    <property type="entry name" value="RNaseH_sf"/>
</dbReference>
<dbReference type="Pfam" id="PF08284">
    <property type="entry name" value="RVP_2"/>
    <property type="match status" value="1"/>
</dbReference>
<dbReference type="SUPFAM" id="SSF56672">
    <property type="entry name" value="DNA/RNA polymerases"/>
    <property type="match status" value="1"/>
</dbReference>
<evidence type="ECO:0000256" key="19">
    <source>
        <dbReference type="ARBA" id="ARBA00039658"/>
    </source>
</evidence>
<keyword evidence="25" id="KW-1185">Reference proteome</keyword>
<organism evidence="24 25">
    <name type="scientific">Podarcis muralis</name>
    <name type="common">Wall lizard</name>
    <name type="synonym">Lacerta muralis</name>
    <dbReference type="NCBI Taxonomy" id="64176"/>
    <lineage>
        <taxon>Eukaryota</taxon>
        <taxon>Metazoa</taxon>
        <taxon>Chordata</taxon>
        <taxon>Craniata</taxon>
        <taxon>Vertebrata</taxon>
        <taxon>Euteleostomi</taxon>
        <taxon>Lepidosauria</taxon>
        <taxon>Squamata</taxon>
        <taxon>Bifurcata</taxon>
        <taxon>Unidentata</taxon>
        <taxon>Episquamata</taxon>
        <taxon>Laterata</taxon>
        <taxon>Lacertibaenia</taxon>
        <taxon>Lacertidae</taxon>
        <taxon>Podarcis</taxon>
    </lineage>
</organism>
<comment type="similarity">
    <text evidence="2">Belongs to the beta type-B retroviral polymerase family. HERV class-II K(HML-2) pol subfamily.</text>
</comment>
<dbReference type="InterPro" id="IPR016197">
    <property type="entry name" value="Chromo-like_dom_sf"/>
</dbReference>
<dbReference type="InterPro" id="IPR012337">
    <property type="entry name" value="RNaseH-like_sf"/>
</dbReference>
<keyword evidence="8" id="KW-0540">Nuclease</keyword>
<dbReference type="GO" id="GO:0004190">
    <property type="term" value="F:aspartic-type endopeptidase activity"/>
    <property type="evidence" value="ECO:0007669"/>
    <property type="project" value="UniProtKB-KW"/>
</dbReference>
<feature type="domain" description="Integrase catalytic" evidence="23">
    <location>
        <begin position="823"/>
        <end position="982"/>
    </location>
</feature>
<dbReference type="Gene3D" id="3.10.10.10">
    <property type="entry name" value="HIV Type 1 Reverse Transcriptase, subunit A, domain 1"/>
    <property type="match status" value="1"/>
</dbReference>
<dbReference type="InterPro" id="IPR023780">
    <property type="entry name" value="Chromo_domain"/>
</dbReference>
<evidence type="ECO:0000256" key="20">
    <source>
        <dbReference type="SAM" id="MobiDB-lite"/>
    </source>
</evidence>
<comment type="subcellular location">
    <subcellularLocation>
        <location evidence="1">Nucleus</location>
    </subcellularLocation>
</comment>
<dbReference type="GeneTree" id="ENSGT01040000240511"/>
<keyword evidence="18" id="KW-0233">DNA recombination</keyword>
<dbReference type="PROSITE" id="PS50994">
    <property type="entry name" value="INTEGRASE"/>
    <property type="match status" value="1"/>
</dbReference>
<dbReference type="SMART" id="SM00298">
    <property type="entry name" value="CHROMO"/>
    <property type="match status" value="1"/>
</dbReference>
<dbReference type="GO" id="GO:0046872">
    <property type="term" value="F:metal ion binding"/>
    <property type="evidence" value="ECO:0007669"/>
    <property type="project" value="UniProtKB-KW"/>
</dbReference>
<dbReference type="Ensembl" id="ENSPMRT00000011852.1">
    <property type="protein sequence ID" value="ENSPMRP00000011095.1"/>
    <property type="gene ID" value="ENSPMRG00000007406.1"/>
</dbReference>
<keyword evidence="7" id="KW-0548">Nucleotidyltransferase</keyword>
<feature type="region of interest" description="Disordered" evidence="20">
    <location>
        <begin position="13"/>
        <end position="63"/>
    </location>
</feature>
<dbReference type="InterPro" id="IPR043502">
    <property type="entry name" value="DNA/RNA_pol_sf"/>
</dbReference>
<name>A0A670IGE0_PODMU</name>
<dbReference type="InterPro" id="IPR050951">
    <property type="entry name" value="Retrovirus_Pol_polyprotein"/>
</dbReference>
<evidence type="ECO:0000256" key="5">
    <source>
        <dbReference type="ARBA" id="ARBA00022670"/>
    </source>
</evidence>
<evidence type="ECO:0000256" key="8">
    <source>
        <dbReference type="ARBA" id="ARBA00022722"/>
    </source>
</evidence>
<dbReference type="InterPro" id="IPR021109">
    <property type="entry name" value="Peptidase_aspartic_dom_sf"/>
</dbReference>
<evidence type="ECO:0000256" key="17">
    <source>
        <dbReference type="ARBA" id="ARBA00023125"/>
    </source>
</evidence>
<evidence type="ECO:0000313" key="24">
    <source>
        <dbReference type="Ensembl" id="ENSPMRP00000011095.1"/>
    </source>
</evidence>
<dbReference type="GO" id="GO:0015074">
    <property type="term" value="P:DNA integration"/>
    <property type="evidence" value="ECO:0007669"/>
    <property type="project" value="UniProtKB-KW"/>
</dbReference>
<keyword evidence="6" id="KW-0808">Transferase</keyword>